<gene>
    <name evidence="9" type="ORF">SAMN04488109_1538</name>
</gene>
<dbReference type="PANTHER" id="PTHR20855:SF3">
    <property type="entry name" value="LD03007P"/>
    <property type="match status" value="1"/>
</dbReference>
<dbReference type="Pfam" id="PF03006">
    <property type="entry name" value="HlyIII"/>
    <property type="match status" value="1"/>
</dbReference>
<keyword evidence="5 8" id="KW-1133">Transmembrane helix</keyword>
<feature type="binding site" evidence="7">
    <location>
        <position position="190"/>
    </location>
    <ligand>
        <name>Zn(2+)</name>
        <dbReference type="ChEBI" id="CHEBI:29105"/>
    </ligand>
</feature>
<dbReference type="GO" id="GO:0140911">
    <property type="term" value="F:pore-forming activity"/>
    <property type="evidence" value="ECO:0007669"/>
    <property type="project" value="InterPro"/>
</dbReference>
<dbReference type="NCBIfam" id="TIGR01065">
    <property type="entry name" value="hlyIII"/>
    <property type="match status" value="1"/>
</dbReference>
<feature type="transmembrane region" description="Helical" evidence="8">
    <location>
        <begin position="103"/>
        <end position="121"/>
    </location>
</feature>
<dbReference type="InterPro" id="IPR004254">
    <property type="entry name" value="AdipoR/HlyIII-related"/>
</dbReference>
<feature type="transmembrane region" description="Helical" evidence="8">
    <location>
        <begin position="188"/>
        <end position="207"/>
    </location>
</feature>
<keyword evidence="10" id="KW-1185">Reference proteome</keyword>
<dbReference type="STRING" id="947013.SAMN04488109_1538"/>
<keyword evidence="3" id="KW-1003">Cell membrane</keyword>
<keyword evidence="4 8" id="KW-0812">Transmembrane</keyword>
<feature type="binding site" evidence="7">
    <location>
        <position position="186"/>
    </location>
    <ligand>
        <name>Zn(2+)</name>
        <dbReference type="ChEBI" id="CHEBI:29105"/>
    </ligand>
</feature>
<organism evidence="9 10">
    <name type="scientific">Chryseolinea serpens</name>
    <dbReference type="NCBI Taxonomy" id="947013"/>
    <lineage>
        <taxon>Bacteria</taxon>
        <taxon>Pseudomonadati</taxon>
        <taxon>Bacteroidota</taxon>
        <taxon>Cytophagia</taxon>
        <taxon>Cytophagales</taxon>
        <taxon>Fulvivirgaceae</taxon>
        <taxon>Chryseolinea</taxon>
    </lineage>
</organism>
<dbReference type="AlphaFoldDB" id="A0A1M5M4G8"/>
<feature type="transmembrane region" description="Helical" evidence="8">
    <location>
        <begin position="77"/>
        <end position="97"/>
    </location>
</feature>
<dbReference type="PANTHER" id="PTHR20855">
    <property type="entry name" value="ADIPOR/PROGESTIN RECEPTOR-RELATED"/>
    <property type="match status" value="1"/>
</dbReference>
<evidence type="ECO:0000256" key="3">
    <source>
        <dbReference type="ARBA" id="ARBA00022475"/>
    </source>
</evidence>
<sequence length="208" mass="23280">MEAYSRKQEIVNGLIHGMGALFGISGLPVLTGLATAHDNTAGIVGSGIYGFCFLLLFISSTIFHLAQDREVKRIFKIFDHIGIFFMIAGTYTPFLLIYMNDSFGISLLSILWGLTAVGIVFKLRYTGRFEMVSIIIYFLMGWIMVVGGRTFFEHLPLAVIILLFVGAGLYSVGIFFYVWDKYLYTHAVWHLFALTAAVCHYVAVMLAM</sequence>
<evidence type="ECO:0000256" key="7">
    <source>
        <dbReference type="PIRSR" id="PIRSR604254-1"/>
    </source>
</evidence>
<evidence type="ECO:0000256" key="6">
    <source>
        <dbReference type="ARBA" id="ARBA00023136"/>
    </source>
</evidence>
<feature type="transmembrane region" description="Helical" evidence="8">
    <location>
        <begin position="46"/>
        <end position="65"/>
    </location>
</feature>
<dbReference type="OrthoDB" id="9813689at2"/>
<feature type="transmembrane region" description="Helical" evidence="8">
    <location>
        <begin position="158"/>
        <end position="179"/>
    </location>
</feature>
<feature type="transmembrane region" description="Helical" evidence="8">
    <location>
        <begin position="133"/>
        <end position="152"/>
    </location>
</feature>
<protein>
    <submittedName>
        <fullName evidence="9">Hemolysin III</fullName>
    </submittedName>
</protein>
<keyword evidence="7" id="KW-0862">Zinc</keyword>
<dbReference type="GO" id="GO:0046872">
    <property type="term" value="F:metal ion binding"/>
    <property type="evidence" value="ECO:0007669"/>
    <property type="project" value="UniProtKB-KW"/>
</dbReference>
<keyword evidence="7" id="KW-0479">Metal-binding</keyword>
<dbReference type="GO" id="GO:0005886">
    <property type="term" value="C:plasma membrane"/>
    <property type="evidence" value="ECO:0007669"/>
    <property type="project" value="UniProtKB-SubCell"/>
</dbReference>
<evidence type="ECO:0000256" key="5">
    <source>
        <dbReference type="ARBA" id="ARBA00022989"/>
    </source>
</evidence>
<evidence type="ECO:0000313" key="10">
    <source>
        <dbReference type="Proteomes" id="UP000184212"/>
    </source>
</evidence>
<dbReference type="EMBL" id="FQWQ01000001">
    <property type="protein sequence ID" value="SHG71799.1"/>
    <property type="molecule type" value="Genomic_DNA"/>
</dbReference>
<dbReference type="InterPro" id="IPR005744">
    <property type="entry name" value="Hy-lIII"/>
</dbReference>
<name>A0A1M5M4G8_9BACT</name>
<reference evidence="9 10" key="1">
    <citation type="submission" date="2016-11" db="EMBL/GenBank/DDBJ databases">
        <authorList>
            <person name="Jaros S."/>
            <person name="Januszkiewicz K."/>
            <person name="Wedrychowicz H."/>
        </authorList>
    </citation>
    <scope>NUCLEOTIDE SEQUENCE [LARGE SCALE GENOMIC DNA]</scope>
    <source>
        <strain evidence="9 10">DSM 24574</strain>
    </source>
</reference>
<comment type="subcellular location">
    <subcellularLocation>
        <location evidence="1">Cell membrane</location>
        <topology evidence="1">Multi-pass membrane protein</topology>
    </subcellularLocation>
</comment>
<accession>A0A1M5M4G8</accession>
<comment type="similarity">
    <text evidence="2">Belongs to the UPF0073 (Hly-III) family.</text>
</comment>
<evidence type="ECO:0000313" key="9">
    <source>
        <dbReference type="EMBL" id="SHG71799.1"/>
    </source>
</evidence>
<dbReference type="Proteomes" id="UP000184212">
    <property type="component" value="Unassembled WGS sequence"/>
</dbReference>
<evidence type="ECO:0000256" key="8">
    <source>
        <dbReference type="SAM" id="Phobius"/>
    </source>
</evidence>
<keyword evidence="6 8" id="KW-0472">Membrane</keyword>
<evidence type="ECO:0000256" key="2">
    <source>
        <dbReference type="ARBA" id="ARBA00008488"/>
    </source>
</evidence>
<dbReference type="RefSeq" id="WP_073132476.1">
    <property type="nucleotide sequence ID" value="NZ_FQWQ01000001.1"/>
</dbReference>
<evidence type="ECO:0000256" key="1">
    <source>
        <dbReference type="ARBA" id="ARBA00004651"/>
    </source>
</evidence>
<feature type="binding site" evidence="7">
    <location>
        <position position="64"/>
    </location>
    <ligand>
        <name>Zn(2+)</name>
        <dbReference type="ChEBI" id="CHEBI:29105"/>
    </ligand>
</feature>
<proteinExistence type="inferred from homology"/>
<evidence type="ECO:0000256" key="4">
    <source>
        <dbReference type="ARBA" id="ARBA00022692"/>
    </source>
</evidence>
<feature type="transmembrane region" description="Helical" evidence="8">
    <location>
        <begin position="12"/>
        <end position="34"/>
    </location>
</feature>